<keyword evidence="6 8" id="KW-1133">Transmembrane helix</keyword>
<dbReference type="SUPFAM" id="SSF81345">
    <property type="entry name" value="ABC transporter involved in vitamin B12 uptake, BtuC"/>
    <property type="match status" value="1"/>
</dbReference>
<dbReference type="InterPro" id="IPR000522">
    <property type="entry name" value="ABC_transptr_permease_BtuC"/>
</dbReference>
<dbReference type="Gene3D" id="1.10.3470.10">
    <property type="entry name" value="ABC transporter involved in vitamin B12 uptake, BtuC"/>
    <property type="match status" value="1"/>
</dbReference>
<comment type="caution">
    <text evidence="9">The sequence shown here is derived from an EMBL/GenBank/DDBJ whole genome shotgun (WGS) entry which is preliminary data.</text>
</comment>
<feature type="transmembrane region" description="Helical" evidence="8">
    <location>
        <begin position="100"/>
        <end position="120"/>
    </location>
</feature>
<feature type="transmembrane region" description="Helical" evidence="8">
    <location>
        <begin position="200"/>
        <end position="220"/>
    </location>
</feature>
<keyword evidence="5 8" id="KW-0812">Transmembrane</keyword>
<feature type="transmembrane region" description="Helical" evidence="8">
    <location>
        <begin position="251"/>
        <end position="277"/>
    </location>
</feature>
<keyword evidence="7 8" id="KW-0472">Membrane</keyword>
<name>A0ABS2GVY5_9BURK</name>
<evidence type="ECO:0000256" key="7">
    <source>
        <dbReference type="ARBA" id="ARBA00023136"/>
    </source>
</evidence>
<evidence type="ECO:0000256" key="6">
    <source>
        <dbReference type="ARBA" id="ARBA00022989"/>
    </source>
</evidence>
<dbReference type="EMBL" id="JACJKX010000013">
    <property type="protein sequence ID" value="MBM6929072.1"/>
    <property type="molecule type" value="Genomic_DNA"/>
</dbReference>
<feature type="transmembrane region" description="Helical" evidence="8">
    <location>
        <begin position="316"/>
        <end position="339"/>
    </location>
</feature>
<evidence type="ECO:0000256" key="8">
    <source>
        <dbReference type="SAM" id="Phobius"/>
    </source>
</evidence>
<evidence type="ECO:0000256" key="5">
    <source>
        <dbReference type="ARBA" id="ARBA00022692"/>
    </source>
</evidence>
<dbReference type="Proteomes" id="UP000777002">
    <property type="component" value="Unassembled WGS sequence"/>
</dbReference>
<proteinExistence type="inferred from homology"/>
<evidence type="ECO:0000256" key="4">
    <source>
        <dbReference type="ARBA" id="ARBA00022475"/>
    </source>
</evidence>
<comment type="subcellular location">
    <subcellularLocation>
        <location evidence="1">Cell membrane</location>
        <topology evidence="1">Multi-pass membrane protein</topology>
    </subcellularLocation>
</comment>
<protein>
    <submittedName>
        <fullName evidence="9">Iron ABC transporter permease</fullName>
    </submittedName>
</protein>
<dbReference type="Pfam" id="PF01032">
    <property type="entry name" value="FecCD"/>
    <property type="match status" value="1"/>
</dbReference>
<dbReference type="PANTHER" id="PTHR30472">
    <property type="entry name" value="FERRIC ENTEROBACTIN TRANSPORT SYSTEM PERMEASE PROTEIN"/>
    <property type="match status" value="1"/>
</dbReference>
<feature type="transmembrane region" description="Helical" evidence="8">
    <location>
        <begin position="71"/>
        <end position="88"/>
    </location>
</feature>
<gene>
    <name evidence="9" type="ORF">H5985_07315</name>
</gene>
<evidence type="ECO:0000256" key="2">
    <source>
        <dbReference type="ARBA" id="ARBA00007935"/>
    </source>
</evidence>
<dbReference type="RefSeq" id="WP_205050660.1">
    <property type="nucleotide sequence ID" value="NZ_JACJKX010000013.1"/>
</dbReference>
<feature type="transmembrane region" description="Helical" evidence="8">
    <location>
        <begin position="126"/>
        <end position="148"/>
    </location>
</feature>
<keyword evidence="3" id="KW-0813">Transport</keyword>
<comment type="similarity">
    <text evidence="2">Belongs to the binding-protein-dependent transport system permease family. FecCD subfamily.</text>
</comment>
<accession>A0ABS2GVY5</accession>
<sequence>MSCHLHYRQTNHKRTMILCAAALLLLIAVGLDLAVGSSAMPPSTLLSALFSGPEASDINATIVWSLRLPMTLTALFVGTSLAMAGLQIQNITQNALASPSTLGITSAASFGAALAISLGLSVFGQFWFATATSALLFALLVSFAIYFLSARRGMTPETVILAGIVVNFFFLALQQVLIYRSSPEVAQIINGWTFGNLERASWLAVGINALLTFLIAVFLLKRSWAITALTLGEERAKSLGIAVKPLRIETFFLSALLIAGAVAFIGTVSFVGLVAPHIAKLLLGEDQRFLLPGTLLSGALLMVLSSLFAKLISAGAIIPVGIITSLVGVPFLLVLLVRYSSRRFQ</sequence>
<evidence type="ECO:0000313" key="10">
    <source>
        <dbReference type="Proteomes" id="UP000777002"/>
    </source>
</evidence>
<reference evidence="9 10" key="1">
    <citation type="journal article" date="2021" name="Sci. Rep.">
        <title>The distribution of antibiotic resistance genes in chicken gut microbiota commensals.</title>
        <authorList>
            <person name="Juricova H."/>
            <person name="Matiasovicova J."/>
            <person name="Kubasova T."/>
            <person name="Cejkova D."/>
            <person name="Rychlik I."/>
        </authorList>
    </citation>
    <scope>NUCLEOTIDE SEQUENCE [LARGE SCALE GENOMIC DNA]</scope>
    <source>
        <strain evidence="9 10">An562</strain>
    </source>
</reference>
<dbReference type="PANTHER" id="PTHR30472:SF25">
    <property type="entry name" value="ABC TRANSPORTER PERMEASE PROTEIN MJ0876-RELATED"/>
    <property type="match status" value="1"/>
</dbReference>
<keyword evidence="4" id="KW-1003">Cell membrane</keyword>
<dbReference type="InterPro" id="IPR037294">
    <property type="entry name" value="ABC_BtuC-like"/>
</dbReference>
<keyword evidence="10" id="KW-1185">Reference proteome</keyword>
<feature type="transmembrane region" description="Helical" evidence="8">
    <location>
        <begin position="289"/>
        <end position="309"/>
    </location>
</feature>
<organism evidence="9 10">
    <name type="scientific">Parasutterella secunda</name>
    <dbReference type="NCBI Taxonomy" id="626947"/>
    <lineage>
        <taxon>Bacteria</taxon>
        <taxon>Pseudomonadati</taxon>
        <taxon>Pseudomonadota</taxon>
        <taxon>Betaproteobacteria</taxon>
        <taxon>Burkholderiales</taxon>
        <taxon>Sutterellaceae</taxon>
        <taxon>Parasutterella</taxon>
    </lineage>
</organism>
<dbReference type="CDD" id="cd06550">
    <property type="entry name" value="TM_ABC_iron-siderophores_like"/>
    <property type="match status" value="1"/>
</dbReference>
<evidence type="ECO:0000313" key="9">
    <source>
        <dbReference type="EMBL" id="MBM6929072.1"/>
    </source>
</evidence>
<feature type="transmembrane region" description="Helical" evidence="8">
    <location>
        <begin position="160"/>
        <end position="180"/>
    </location>
</feature>
<evidence type="ECO:0000256" key="1">
    <source>
        <dbReference type="ARBA" id="ARBA00004651"/>
    </source>
</evidence>
<evidence type="ECO:0000256" key="3">
    <source>
        <dbReference type="ARBA" id="ARBA00022448"/>
    </source>
</evidence>